<reference evidence="2 3" key="1">
    <citation type="submission" date="2016-08" db="EMBL/GenBank/DDBJ databases">
        <title>Genome sequence of Clavibacter michiganensis spp strain CFBP7494.</title>
        <authorList>
            <person name="Thapa S.P."/>
            <person name="Coaker G."/>
            <person name="Jacques M.-A."/>
        </authorList>
    </citation>
    <scope>NUCLEOTIDE SEQUENCE [LARGE SCALE GENOMIC DNA]</scope>
    <source>
        <strain evidence="2">CFBP7494</strain>
    </source>
</reference>
<dbReference type="Proteomes" id="UP000194837">
    <property type="component" value="Unassembled WGS sequence"/>
</dbReference>
<proteinExistence type="predicted"/>
<evidence type="ECO:0000313" key="3">
    <source>
        <dbReference type="Proteomes" id="UP000194837"/>
    </source>
</evidence>
<evidence type="ECO:0000313" key="2">
    <source>
        <dbReference type="EMBL" id="OUE19986.1"/>
    </source>
</evidence>
<feature type="transmembrane region" description="Helical" evidence="1">
    <location>
        <begin position="18"/>
        <end position="39"/>
    </location>
</feature>
<gene>
    <name evidence="2" type="ORF">BFL34_02134</name>
</gene>
<dbReference type="AlphaFoldDB" id="A0A251Y6S6"/>
<comment type="caution">
    <text evidence="2">The sequence shown here is derived from an EMBL/GenBank/DDBJ whole genome shotgun (WGS) entry which is preliminary data.</text>
</comment>
<organism evidence="2 3">
    <name type="scientific">Clavibacter michiganensis</name>
    <dbReference type="NCBI Taxonomy" id="28447"/>
    <lineage>
        <taxon>Bacteria</taxon>
        <taxon>Bacillati</taxon>
        <taxon>Actinomycetota</taxon>
        <taxon>Actinomycetes</taxon>
        <taxon>Micrococcales</taxon>
        <taxon>Microbacteriaceae</taxon>
        <taxon>Clavibacter</taxon>
    </lineage>
</organism>
<keyword evidence="1" id="KW-0812">Transmembrane</keyword>
<keyword evidence="1" id="KW-1133">Transmembrane helix</keyword>
<dbReference type="EMBL" id="MDJW01000009">
    <property type="protein sequence ID" value="OUE19986.1"/>
    <property type="molecule type" value="Genomic_DNA"/>
</dbReference>
<sequence>MADEGWVRIPAPTYRQRLLIGGVWFFVVVYVGSNPLGALGERLEEGIGGGWITVIATLLVGIAAAAALVLLVVTLLTPALDVHAARGLLRVRGKERPFTDLVGALVELAVETPPSRYDKPRRRRPLRYPVTLRLDLAGGGRFRVVLAIGPTTTITPERAEALIAAVRGSRIEAPTASYDPDGRFTHLNFPGRLDIPDTIRLIEDPQRARTQLR</sequence>
<name>A0A251Y6S6_9MICO</name>
<accession>A0A251Y6S6</accession>
<feature type="transmembrane region" description="Helical" evidence="1">
    <location>
        <begin position="51"/>
        <end position="76"/>
    </location>
</feature>
<evidence type="ECO:0000256" key="1">
    <source>
        <dbReference type="SAM" id="Phobius"/>
    </source>
</evidence>
<protein>
    <submittedName>
        <fullName evidence="2">Uncharacterized protein</fullName>
    </submittedName>
</protein>
<keyword evidence="1" id="KW-0472">Membrane</keyword>